<proteinExistence type="predicted"/>
<gene>
    <name evidence="1" type="ORF">AArcSt11_15200</name>
</gene>
<dbReference type="PANTHER" id="PTHR43845">
    <property type="entry name" value="BLR5969 PROTEIN"/>
    <property type="match status" value="1"/>
</dbReference>
<reference evidence="1 2" key="1">
    <citation type="journal article" date="2022" name="Syst. Appl. Microbiol.">
        <title>Natronocalculus amylovorans gen. nov., sp. nov., and Natranaeroarchaeum aerophilus sp. nov., dominant culturable amylolytic natronoarchaea from hypersaline soda lakes in southwestern Siberia.</title>
        <authorList>
            <person name="Sorokin D.Y."/>
            <person name="Elcheninov A.G."/>
            <person name="Khizhniak T.V."/>
            <person name="Koenen M."/>
            <person name="Bale N.J."/>
            <person name="Damste J.S.S."/>
            <person name="Kublanov I.V."/>
        </authorList>
    </citation>
    <scope>NUCLEOTIDE SEQUENCE [LARGE SCALE GENOMIC DNA]</scope>
    <source>
        <strain evidence="1 2">AArc-St1-1</strain>
    </source>
</reference>
<accession>A0AAE3FSX7</accession>
<evidence type="ECO:0008006" key="3">
    <source>
        <dbReference type="Google" id="ProtNLM"/>
    </source>
</evidence>
<dbReference type="AlphaFoldDB" id="A0AAE3FSX7"/>
<dbReference type="RefSeq" id="WP_250598334.1">
    <property type="nucleotide sequence ID" value="NZ_JAKRVY010000011.1"/>
</dbReference>
<comment type="caution">
    <text evidence="1">The sequence shown here is derived from an EMBL/GenBank/DDBJ whole genome shotgun (WGS) entry which is preliminary data.</text>
</comment>
<dbReference type="SUPFAM" id="SSF56801">
    <property type="entry name" value="Acetyl-CoA synthetase-like"/>
    <property type="match status" value="1"/>
</dbReference>
<dbReference type="PANTHER" id="PTHR43845:SF1">
    <property type="entry name" value="BLR5969 PROTEIN"/>
    <property type="match status" value="1"/>
</dbReference>
<name>A0AAE3FSX7_9EURY</name>
<sequence>MNAQIHRLRDGPYGDSLAPDVDAVSSWDEFRELPLTTATDVNRAVAAAPVPSDLATISYTALDGTELPVHDTLADEQYMAAINAKYFQQAGFRPGDRVLNCFPYTATGGGEVFEKGLRALGAEVVPASDATASTLQTLLSDHLDGLCGPPSTVLAMEEDVSSGVDIFLGAGEPFTGIPGRRSKVKERLGAETAVDYFGTRHAQPIAVESAAEDGLMVCDDYVLVEIVDHNIGQTLPAGTYGEVVITHLHKTGTPLFRCRTGDVARLTRRDGNPCLPDSIVGSRDESVRVSDRTVYKAGLRNELLRFEGPSGDFEVETHGDSSYSVVYEGADHGEDILGALEATQPVAPTTVRAVDD</sequence>
<dbReference type="InterPro" id="IPR042099">
    <property type="entry name" value="ANL_N_sf"/>
</dbReference>
<dbReference type="Proteomes" id="UP001202674">
    <property type="component" value="Unassembled WGS sequence"/>
</dbReference>
<evidence type="ECO:0000313" key="2">
    <source>
        <dbReference type="Proteomes" id="UP001202674"/>
    </source>
</evidence>
<organism evidence="1 2">
    <name type="scientific">Natranaeroarchaeum aerophilus</name>
    <dbReference type="NCBI Taxonomy" id="2917711"/>
    <lineage>
        <taxon>Archaea</taxon>
        <taxon>Methanobacteriati</taxon>
        <taxon>Methanobacteriota</taxon>
        <taxon>Stenosarchaea group</taxon>
        <taxon>Halobacteria</taxon>
        <taxon>Halobacteriales</taxon>
        <taxon>Natronoarchaeaceae</taxon>
        <taxon>Natranaeroarchaeum</taxon>
    </lineage>
</organism>
<protein>
    <recommendedName>
        <fullName evidence="3">Phenylacetate--CoA ligase family protein</fullName>
    </recommendedName>
</protein>
<dbReference type="EMBL" id="JAKRVY010000011">
    <property type="protein sequence ID" value="MCL9815002.1"/>
    <property type="molecule type" value="Genomic_DNA"/>
</dbReference>
<dbReference type="Gene3D" id="3.40.50.12780">
    <property type="entry name" value="N-terminal domain of ligase-like"/>
    <property type="match status" value="1"/>
</dbReference>
<evidence type="ECO:0000313" key="1">
    <source>
        <dbReference type="EMBL" id="MCL9815002.1"/>
    </source>
</evidence>
<keyword evidence="2" id="KW-1185">Reference proteome</keyword>